<evidence type="ECO:0000256" key="1">
    <source>
        <dbReference type="SAM" id="Phobius"/>
    </source>
</evidence>
<name>A0A9E6SUP2_9ACTN</name>
<evidence type="ECO:0000313" key="5">
    <source>
        <dbReference type="Proteomes" id="UP000671910"/>
    </source>
</evidence>
<gene>
    <name evidence="2" type="ORF">GMI68_01565</name>
    <name evidence="3" type="ORF">J7S26_00530</name>
</gene>
<keyword evidence="1" id="KW-0812">Transmembrane</keyword>
<proteinExistence type="predicted"/>
<keyword evidence="1" id="KW-0472">Membrane</keyword>
<reference evidence="3" key="2">
    <citation type="submission" date="2021-04" db="EMBL/GenBank/DDBJ databases">
        <title>Novel species in family Eggerthellaceae.</title>
        <authorList>
            <person name="Zhang G."/>
        </authorList>
    </citation>
    <scope>NUCLEOTIDE SEQUENCE</scope>
    <source>
        <strain evidence="3">Zg-886</strain>
    </source>
</reference>
<evidence type="ECO:0000313" key="3">
    <source>
        <dbReference type="EMBL" id="QTU84457.1"/>
    </source>
</evidence>
<dbReference type="RefSeq" id="WP_166338314.1">
    <property type="nucleotide sequence ID" value="NZ_CP072829.1"/>
</dbReference>
<feature type="transmembrane region" description="Helical" evidence="1">
    <location>
        <begin position="58"/>
        <end position="77"/>
    </location>
</feature>
<dbReference type="Proteomes" id="UP000671910">
    <property type="component" value="Chromosome"/>
</dbReference>
<dbReference type="KEGG" id="ebz:J7S26_00530"/>
<keyword evidence="4" id="KW-1185">Reference proteome</keyword>
<organism evidence="3 5">
    <name type="scientific">Xiamenia xianingshaonis</name>
    <dbReference type="NCBI Taxonomy" id="2682776"/>
    <lineage>
        <taxon>Bacteria</taxon>
        <taxon>Bacillati</taxon>
        <taxon>Actinomycetota</taxon>
        <taxon>Coriobacteriia</taxon>
        <taxon>Eggerthellales</taxon>
        <taxon>Eggerthellaceae</taxon>
        <taxon>Xiamenia</taxon>
    </lineage>
</organism>
<dbReference type="Proteomes" id="UP000636394">
    <property type="component" value="Unassembled WGS sequence"/>
</dbReference>
<reference evidence="2 4" key="1">
    <citation type="submission" date="2019-11" db="EMBL/GenBank/DDBJ databases">
        <title>Eggerthellaceae novel genus isolated from the rectal contents of marmort.</title>
        <authorList>
            <person name="Zhang G."/>
        </authorList>
    </citation>
    <scope>NUCLEOTIDE SEQUENCE [LARGE SCALE GENOMIC DNA]</scope>
    <source>
        <strain evidence="2">Zg-886</strain>
        <strain evidence="4">zg-886</strain>
    </source>
</reference>
<feature type="transmembrane region" description="Helical" evidence="1">
    <location>
        <begin position="25"/>
        <end position="46"/>
    </location>
</feature>
<dbReference type="EMBL" id="WPCR01000001">
    <property type="protein sequence ID" value="NHM13468.1"/>
    <property type="molecule type" value="Genomic_DNA"/>
</dbReference>
<evidence type="ECO:0000313" key="2">
    <source>
        <dbReference type="EMBL" id="NHM13468.1"/>
    </source>
</evidence>
<dbReference type="AlphaFoldDB" id="A0A9E6SUP2"/>
<protein>
    <submittedName>
        <fullName evidence="3">Uncharacterized protein</fullName>
    </submittedName>
</protein>
<evidence type="ECO:0000313" key="4">
    <source>
        <dbReference type="Proteomes" id="UP000636394"/>
    </source>
</evidence>
<keyword evidence="1" id="KW-1133">Transmembrane helix</keyword>
<dbReference type="EMBL" id="CP072829">
    <property type="protein sequence ID" value="QTU84457.1"/>
    <property type="molecule type" value="Genomic_DNA"/>
</dbReference>
<sequence>MGHSSTKKKRLLEQKAELKSKRRSGLIRVIAPIAGFVVAAAIKTAGEASGATWATSSFMNAAFFVGAIVLAGVAGYGSRDYRRATLEIREIEDRLSKLK</sequence>
<accession>A0A9E6SUP2</accession>